<keyword evidence="7" id="KW-1185">Reference proteome</keyword>
<dbReference type="InterPro" id="IPR013780">
    <property type="entry name" value="Glyco_hydro_b"/>
</dbReference>
<dbReference type="Gene3D" id="3.20.20.80">
    <property type="entry name" value="Glycosidases"/>
    <property type="match status" value="1"/>
</dbReference>
<dbReference type="Gene3D" id="2.60.40.1180">
    <property type="entry name" value="Golgi alpha-mannosidase II"/>
    <property type="match status" value="1"/>
</dbReference>
<dbReference type="InterPro" id="IPR011013">
    <property type="entry name" value="Gal_mutarotase_sf_dom"/>
</dbReference>
<keyword evidence="2" id="KW-0378">Hydrolase</keyword>
<evidence type="ECO:0000313" key="7">
    <source>
        <dbReference type="Proteomes" id="UP001595712"/>
    </source>
</evidence>
<proteinExistence type="inferred from homology"/>
<comment type="caution">
    <text evidence="6">The sequence shown here is derived from an EMBL/GenBank/DDBJ whole genome shotgun (WGS) entry which is preliminary data.</text>
</comment>
<dbReference type="Pfam" id="PF21365">
    <property type="entry name" value="Glyco_hydro_31_3rd"/>
    <property type="match status" value="1"/>
</dbReference>
<evidence type="ECO:0000256" key="2">
    <source>
        <dbReference type="RuleBase" id="RU361185"/>
    </source>
</evidence>
<dbReference type="InterPro" id="IPR000322">
    <property type="entry name" value="Glyco_hydro_31_TIM"/>
</dbReference>
<dbReference type="Proteomes" id="UP001595712">
    <property type="component" value="Unassembled WGS sequence"/>
</dbReference>
<dbReference type="PANTHER" id="PTHR43863:SF2">
    <property type="entry name" value="MALTASE-GLUCOAMYLASE"/>
    <property type="match status" value="1"/>
</dbReference>
<dbReference type="SUPFAM" id="SSF74650">
    <property type="entry name" value="Galactose mutarotase-like"/>
    <property type="match status" value="1"/>
</dbReference>
<dbReference type="InterPro" id="IPR048395">
    <property type="entry name" value="Glyco_hydro_31_C"/>
</dbReference>
<dbReference type="Gene3D" id="2.60.40.1760">
    <property type="entry name" value="glycosyl hydrolase (family 31)"/>
    <property type="match status" value="1"/>
</dbReference>
<name>A0ABV7PYU2_9ACTN</name>
<dbReference type="EMBL" id="JBHRWO010000006">
    <property type="protein sequence ID" value="MFC3492138.1"/>
    <property type="molecule type" value="Genomic_DNA"/>
</dbReference>
<dbReference type="SUPFAM" id="SSF51011">
    <property type="entry name" value="Glycosyl hydrolase domain"/>
    <property type="match status" value="1"/>
</dbReference>
<dbReference type="RefSeq" id="WP_387972199.1">
    <property type="nucleotide sequence ID" value="NZ_JBHRWO010000006.1"/>
</dbReference>
<organism evidence="6 7">
    <name type="scientific">Glycomyces rhizosphaerae</name>
    <dbReference type="NCBI Taxonomy" id="2054422"/>
    <lineage>
        <taxon>Bacteria</taxon>
        <taxon>Bacillati</taxon>
        <taxon>Actinomycetota</taxon>
        <taxon>Actinomycetes</taxon>
        <taxon>Glycomycetales</taxon>
        <taxon>Glycomycetaceae</taxon>
        <taxon>Glycomyces</taxon>
    </lineage>
</organism>
<feature type="domain" description="Glycoside hydrolase family 31 TIM barrel" evidence="4">
    <location>
        <begin position="235"/>
        <end position="569"/>
    </location>
</feature>
<protein>
    <submittedName>
        <fullName evidence="6">TIM-barrel domain-containing protein</fullName>
    </submittedName>
</protein>
<dbReference type="PANTHER" id="PTHR43863">
    <property type="entry name" value="HYDROLASE, PUTATIVE (AFU_ORTHOLOGUE AFUA_1G03140)-RELATED"/>
    <property type="match status" value="1"/>
</dbReference>
<comment type="similarity">
    <text evidence="1 2">Belongs to the glycosyl hydrolase 31 family.</text>
</comment>
<evidence type="ECO:0000313" key="6">
    <source>
        <dbReference type="EMBL" id="MFC3492138.1"/>
    </source>
</evidence>
<evidence type="ECO:0000256" key="3">
    <source>
        <dbReference type="SAM" id="MobiDB-lite"/>
    </source>
</evidence>
<evidence type="ECO:0000259" key="4">
    <source>
        <dbReference type="Pfam" id="PF01055"/>
    </source>
</evidence>
<dbReference type="InterPro" id="IPR017853">
    <property type="entry name" value="GH"/>
</dbReference>
<accession>A0ABV7PYU2</accession>
<sequence length="673" mass="75767">MNAFESSADAITWRGDGETLVVQAWGRDSLRVRSTRTGEVLDTDFALLEPEPVQVAIEVDGDTATLTNGAITAVLRAWGGFDYQTEYDVFQCLVEFRDASGKVLLRELGSGGALKLTAREFRPLPGGAHRLRAAFEPAAGEKLYGMGQYQQEILDIKGSTFELAHRNSQASVPFVLSSAGYGFLWHNPAIGSASFAANRTEWIAESTEQLDYWITAGDTPAKISAAYANATGHAPVMPDYGLGYWQCKLRYWNQEQLLEVAREHKRRGLPLDVIVADFFHWPKMGDFRFEEEFWPDPAAMVKELQEMGVELMVSVWPQVSVQSENFAAFKKDNLLVHTERGLDVQMSFQGPSMFLDATNPRARRQAWEIVRRNYHDLGIKVFWLDEAEPEYGVYDFDNYRYHAGPNVQVGNIYPQAFSRMFYEGQREAGQDEIVNLVRCAWAGSQRYGALVWSGDIHSTYADFRKQITAGIHMGVAGIPWFTTDIGGFAGGNIDDPDFRDLLVRWFQFGAFCPVMRMHGDRQPQEHVRAADGSSRNPSGAPNELWSFGEDVYEILVRYVKLRETMRPYTRRLMEEAHTDGQPVMRGMFHEFPSDAVCWDLADQYMFGPDVLVAPVVDPHATSRRVYLPEGASWTELRTGTVHEGGQWLTVDAPIEAIPVFTKDGALRELIGTI</sequence>
<dbReference type="CDD" id="cd06591">
    <property type="entry name" value="GH31_xylosidase_XylS"/>
    <property type="match status" value="1"/>
</dbReference>
<dbReference type="Pfam" id="PF01055">
    <property type="entry name" value="Glyco_hydro_31_2nd"/>
    <property type="match status" value="1"/>
</dbReference>
<dbReference type="SUPFAM" id="SSF51445">
    <property type="entry name" value="(Trans)glycosidases"/>
    <property type="match status" value="1"/>
</dbReference>
<evidence type="ECO:0000259" key="5">
    <source>
        <dbReference type="Pfam" id="PF21365"/>
    </source>
</evidence>
<evidence type="ECO:0000256" key="1">
    <source>
        <dbReference type="ARBA" id="ARBA00007806"/>
    </source>
</evidence>
<keyword evidence="2" id="KW-0326">Glycosidase</keyword>
<feature type="region of interest" description="Disordered" evidence="3">
    <location>
        <begin position="522"/>
        <end position="541"/>
    </location>
</feature>
<dbReference type="InterPro" id="IPR051816">
    <property type="entry name" value="Glycosyl_Hydrolase_31"/>
</dbReference>
<dbReference type="CDD" id="cd14752">
    <property type="entry name" value="GH31_N"/>
    <property type="match status" value="1"/>
</dbReference>
<reference evidence="7" key="1">
    <citation type="journal article" date="2019" name="Int. J. Syst. Evol. Microbiol.">
        <title>The Global Catalogue of Microorganisms (GCM) 10K type strain sequencing project: providing services to taxonomists for standard genome sequencing and annotation.</title>
        <authorList>
            <consortium name="The Broad Institute Genomics Platform"/>
            <consortium name="The Broad Institute Genome Sequencing Center for Infectious Disease"/>
            <person name="Wu L."/>
            <person name="Ma J."/>
        </authorList>
    </citation>
    <scope>NUCLEOTIDE SEQUENCE [LARGE SCALE GENOMIC DNA]</scope>
    <source>
        <strain evidence="7">CGMCC 4.7396</strain>
    </source>
</reference>
<feature type="domain" description="Glycosyl hydrolase family 31 C-terminal" evidence="5">
    <location>
        <begin position="580"/>
        <end position="665"/>
    </location>
</feature>
<gene>
    <name evidence="6" type="ORF">ACFO8M_06535</name>
</gene>